<proteinExistence type="predicted"/>
<evidence type="ECO:0000256" key="1">
    <source>
        <dbReference type="SAM" id="Coils"/>
    </source>
</evidence>
<feature type="region of interest" description="Disordered" evidence="2">
    <location>
        <begin position="83"/>
        <end position="134"/>
    </location>
</feature>
<reference evidence="3" key="1">
    <citation type="submission" date="2020-10" db="EMBL/GenBank/DDBJ databases">
        <authorList>
            <person name="Hahn C.J."/>
            <person name="Laso-Perez R."/>
            <person name="Vulcano F."/>
            <person name="Vaziourakis K.-M."/>
            <person name="Stokke R."/>
            <person name="Steen I.H."/>
            <person name="Teske A."/>
            <person name="Boetius A."/>
            <person name="Liebeke M."/>
            <person name="Amann R."/>
            <person name="Knittel K."/>
        </authorList>
    </citation>
    <scope>NUCLEOTIDE SEQUENCE</scope>
    <source>
        <strain evidence="3">Gfbio:e3339647-f889-4370-9287-4fb5cb688e4c:AG392M11_GoMArc1</strain>
    </source>
</reference>
<dbReference type="AlphaFoldDB" id="A0A811TCD3"/>
<protein>
    <submittedName>
        <fullName evidence="3">Uncharacterized protein</fullName>
    </submittedName>
</protein>
<evidence type="ECO:0000313" key="4">
    <source>
        <dbReference type="Proteomes" id="UP000639006"/>
    </source>
</evidence>
<feature type="coiled-coil region" evidence="1">
    <location>
        <begin position="9"/>
        <end position="64"/>
    </location>
</feature>
<gene>
    <name evidence="3" type="ORF">DIAAKJNI_00442</name>
</gene>
<dbReference type="EMBL" id="CAJHIQ010000024">
    <property type="protein sequence ID" value="CAD6493109.1"/>
    <property type="molecule type" value="Genomic_DNA"/>
</dbReference>
<organism evidence="3 4">
    <name type="scientific">Candidatus Argoarchaeum ethanivorans</name>
    <dbReference type="NCBI Taxonomy" id="2608793"/>
    <lineage>
        <taxon>Archaea</taxon>
        <taxon>Methanobacteriati</taxon>
        <taxon>Methanobacteriota</taxon>
        <taxon>Stenosarchaea group</taxon>
        <taxon>Methanomicrobia</taxon>
        <taxon>Methanosarcinales</taxon>
        <taxon>Methanosarcinales incertae sedis</taxon>
        <taxon>GOM Arc I cluster</taxon>
        <taxon>Candidatus Argoarchaeum</taxon>
    </lineage>
</organism>
<evidence type="ECO:0000313" key="3">
    <source>
        <dbReference type="EMBL" id="CAD6493109.1"/>
    </source>
</evidence>
<dbReference type="Proteomes" id="UP000639006">
    <property type="component" value="Unassembled WGS sequence"/>
</dbReference>
<name>A0A811TCD3_9EURY</name>
<keyword evidence="1" id="KW-0175">Coiled coil</keyword>
<evidence type="ECO:0000256" key="2">
    <source>
        <dbReference type="SAM" id="MobiDB-lite"/>
    </source>
</evidence>
<accession>A0A811TCD3</accession>
<comment type="caution">
    <text evidence="3">The sequence shown here is derived from an EMBL/GenBank/DDBJ whole genome shotgun (WGS) entry which is preliminary data.</text>
</comment>
<sequence>MNGDRDILIKRLEKQLDDKDKQLKEVQTSLDRFLVERKKETTMLDELNKRFTALEKKVAEINSSYDGLMRELLDQKSMIQAISKKPAVQEQPSIETQNKEKDDDDDDIIIASDVPVSDSKKSTKANEVGDIIEI</sequence>